<dbReference type="STRING" id="933388.S8AQB7"/>
<dbReference type="AlphaFoldDB" id="S8AQB7"/>
<evidence type="ECO:0000313" key="2">
    <source>
        <dbReference type="Proteomes" id="UP000019376"/>
    </source>
</evidence>
<dbReference type="OrthoDB" id="4306236at2759"/>
<dbReference type="PhylomeDB" id="S8AQB7"/>
<dbReference type="HOGENOM" id="CLU_058490_3_2_1"/>
<evidence type="ECO:0000313" key="1">
    <source>
        <dbReference type="EMBL" id="EPS28148.1"/>
    </source>
</evidence>
<organism evidence="1 2">
    <name type="scientific">Penicillium oxalicum (strain 114-2 / CGMCC 5302)</name>
    <name type="common">Penicillium decumbens</name>
    <dbReference type="NCBI Taxonomy" id="933388"/>
    <lineage>
        <taxon>Eukaryota</taxon>
        <taxon>Fungi</taxon>
        <taxon>Dikarya</taxon>
        <taxon>Ascomycota</taxon>
        <taxon>Pezizomycotina</taxon>
        <taxon>Eurotiomycetes</taxon>
        <taxon>Eurotiomycetidae</taxon>
        <taxon>Eurotiales</taxon>
        <taxon>Aspergillaceae</taxon>
        <taxon>Penicillium</taxon>
    </lineage>
</organism>
<name>S8AQB7_PENO1</name>
<dbReference type="EMBL" id="KB644410">
    <property type="protein sequence ID" value="EPS28148.1"/>
    <property type="molecule type" value="Genomic_DNA"/>
</dbReference>
<evidence type="ECO:0008006" key="3">
    <source>
        <dbReference type="Google" id="ProtNLM"/>
    </source>
</evidence>
<dbReference type="Proteomes" id="UP000019376">
    <property type="component" value="Unassembled WGS sequence"/>
</dbReference>
<sequence length="278" mass="32066">MWTQQDHELLPKPSDTFLKDLPPAIKRYTYQGESQCLDIIESESAAFETSTEAGDLLLFVADTETIEAINREEDAYELHKYISAFDTNEHLFLVRMPSLPRSIASGMMDQILLEAANSMDMSRSLVPISMMEIRGGSRGKQADYAWKPLRSPPGMSKFPSVVLEVAYSESDYHLNSSVRFWLESHNGKAKICLTLCIIRSVPEIRIEKWEIQNERIHRSQVIRITKRKDQTYISDFPLVIAFESLFLRPPSSPREKDLEISQQQLERLAETVWMDQFE</sequence>
<gene>
    <name evidence="1" type="ORF">PDE_03094</name>
</gene>
<proteinExistence type="predicted"/>
<reference evidence="1 2" key="1">
    <citation type="journal article" date="2013" name="PLoS ONE">
        <title>Genomic and secretomic analyses reveal unique features of the lignocellulolytic enzyme system of Penicillium decumbens.</title>
        <authorList>
            <person name="Liu G."/>
            <person name="Zhang L."/>
            <person name="Wei X."/>
            <person name="Zou G."/>
            <person name="Qin Y."/>
            <person name="Ma L."/>
            <person name="Li J."/>
            <person name="Zheng H."/>
            <person name="Wang S."/>
            <person name="Wang C."/>
            <person name="Xun L."/>
            <person name="Zhao G.-P."/>
            <person name="Zhou Z."/>
            <person name="Qu Y."/>
        </authorList>
    </citation>
    <scope>NUCLEOTIDE SEQUENCE [LARGE SCALE GENOMIC DNA]</scope>
    <source>
        <strain evidence="2">114-2 / CGMCC 5302</strain>
    </source>
</reference>
<keyword evidence="2" id="KW-1185">Reference proteome</keyword>
<accession>S8AQB7</accession>
<dbReference type="eggNOG" id="ENOG502SX21">
    <property type="taxonomic scope" value="Eukaryota"/>
</dbReference>
<protein>
    <recommendedName>
        <fullName evidence="3">Restriction endonuclease domain-containing protein</fullName>
    </recommendedName>
</protein>